<dbReference type="Proteomes" id="UP000008460">
    <property type="component" value="Chromosome"/>
</dbReference>
<accession>F4H0U6</accession>
<sequence>MRDPGAALTPGPAPQLQLAGDADPGQVSAQQAQLAEGTAHAQAEGARDAAEPMGEDAVRPTVAVETFEADVGAGGAAGGAAGSAGPAAATAGAGGGPGGDGAAGEDAAVDAVVEEQQGPALRAAAAAGSARMTAARQQHADQEQAQRAQSAQQVAALEAQHAEAEATQRADVRAEVTGQRTAWRAEQDALAAGAHAEARVVSADAGATVAGERARAQTEAAQAHAQGQEEAAQARQEGEQEAARARASAKEESSGGFFGWLASKATALFDKVKAGISAAFEKARQAVKAAVEKAQALATAVIEKARQAVVAAIRLAGAALTAIGDRLLAAFPAVRERFRNAIRAAVQRAEAAVNRLAEGLKAGVRAALGLLGRALTALLDGLEAGLKAAVNAVAATVTAAINAAKAALAAIGAFLAVAKDVAANPGAWLRNLGAAVVDGIRNHLWKALKTAVQQWFNDKVEQVLGLGRAVWNLLTKGGISLAKIGAMAWEGLKAAIPPALIGLLVEKLVSMIVPAAGAVLAIVQGLQAAWGTVSRILQAIDKFITFLKAVKSGSGGPAFADVLAAAAITVVDFVSNWLLARLAKGASTVAGKIRDIARKIGAALKKVATKVGGALKKLGRKIGARLKGLRDRFRSWRDRRRVRRGADKGAGTKADEQARKQQRLDRAVAAIKPAATQMLTKGVSPLRFRAALAYWRIRYRLTSLTLSGDGSIVATVNPTTTLDDPKGKQVPDAELAALLLPVFVKAEQQYREQLAAAPTANAQLEFDFARASAQGYADPGSPGSLEGLNRFQQADVLANQRPGSNKRQVERGVSIWTPTAAYDDWSPATEGGAALVGFVDPSGGRYNPPPKIKRGKKLTDKLLEQLKTKREKGMTARLRREAAALGLSEADVAGALAGSRRSDVESLRSRMTPATTKAGAKKRESFIAKLHGQNVLSHSVETGRREGMRTTIAMGMTLLGMPRVDADGNPLLGPEGRPQTVASLHDVLQGRMAPMAPEGSASRAKKPEKRVLPRLEPIPATEPGGKPKRRKAKTQYATVPELAERQRLRAVGRIFATLLETAKSRPVLASPRGHDLKALATAIEMFLGARLRRHPSPDELAAAQALLQGELVAFLANFHGR</sequence>
<feature type="compositionally biased region" description="Low complexity" evidence="1">
    <location>
        <begin position="145"/>
        <end position="159"/>
    </location>
</feature>
<feature type="compositionally biased region" description="Gly residues" evidence="1">
    <location>
        <begin position="92"/>
        <end position="102"/>
    </location>
</feature>
<feature type="region of interest" description="Disordered" evidence="1">
    <location>
        <begin position="994"/>
        <end position="1032"/>
    </location>
</feature>
<dbReference type="eggNOG" id="COG2268">
    <property type="taxonomic scope" value="Bacteria"/>
</dbReference>
<feature type="compositionally biased region" description="Basic and acidic residues" evidence="1">
    <location>
        <begin position="160"/>
        <end position="173"/>
    </location>
</feature>
<feature type="region of interest" description="Disordered" evidence="1">
    <location>
        <begin position="211"/>
        <end position="248"/>
    </location>
</feature>
<evidence type="ECO:0000313" key="2">
    <source>
        <dbReference type="EMBL" id="AEE46193.1"/>
    </source>
</evidence>
<evidence type="ECO:0000313" key="3">
    <source>
        <dbReference type="Proteomes" id="UP000008460"/>
    </source>
</evidence>
<keyword evidence="3" id="KW-1185">Reference proteome</keyword>
<feature type="compositionally biased region" description="Low complexity" evidence="1">
    <location>
        <begin position="104"/>
        <end position="136"/>
    </location>
</feature>
<dbReference type="HOGENOM" id="CLU_280295_0_0_11"/>
<name>F4H0U6_CELFA</name>
<dbReference type="KEGG" id="cfi:Celf_2065"/>
<feature type="compositionally biased region" description="Low complexity" evidence="1">
    <location>
        <begin position="217"/>
        <end position="235"/>
    </location>
</feature>
<proteinExistence type="predicted"/>
<evidence type="ECO:0000256" key="1">
    <source>
        <dbReference type="SAM" id="MobiDB-lite"/>
    </source>
</evidence>
<feature type="compositionally biased region" description="Gly residues" evidence="1">
    <location>
        <begin position="73"/>
        <end position="82"/>
    </location>
</feature>
<dbReference type="AlphaFoldDB" id="F4H0U6"/>
<dbReference type="STRING" id="590998.Celf_2065"/>
<gene>
    <name evidence="2" type="ordered locus">Celf_2065</name>
</gene>
<feature type="region of interest" description="Disordered" evidence="1">
    <location>
        <begin position="73"/>
        <end position="173"/>
    </location>
</feature>
<dbReference type="EMBL" id="CP002666">
    <property type="protein sequence ID" value="AEE46193.1"/>
    <property type="molecule type" value="Genomic_DNA"/>
</dbReference>
<feature type="compositionally biased region" description="Basic and acidic residues" evidence="1">
    <location>
        <begin position="236"/>
        <end position="248"/>
    </location>
</feature>
<reference evidence="2 3" key="1">
    <citation type="submission" date="2011-04" db="EMBL/GenBank/DDBJ databases">
        <title>Complete sequence of Cellulomonas fimi ATCC 484.</title>
        <authorList>
            <consortium name="US DOE Joint Genome Institute"/>
            <person name="Lucas S."/>
            <person name="Han J."/>
            <person name="Lapidus A."/>
            <person name="Cheng J.-F."/>
            <person name="Goodwin L."/>
            <person name="Pitluck S."/>
            <person name="Peters L."/>
            <person name="Chertkov O."/>
            <person name="Detter J.C."/>
            <person name="Han C."/>
            <person name="Tapia R."/>
            <person name="Land M."/>
            <person name="Hauser L."/>
            <person name="Kyrpides N."/>
            <person name="Ivanova N."/>
            <person name="Ovchinnikova G."/>
            <person name="Pagani I."/>
            <person name="Mead D."/>
            <person name="Brumm P."/>
            <person name="Woyke T."/>
        </authorList>
    </citation>
    <scope>NUCLEOTIDE SEQUENCE [LARGE SCALE GENOMIC DNA]</scope>
    <source>
        <strain evidence="3">ATCC 484 / DSM 20113 / JCM 1341 / NBRC 15513 / NCIMB 8980 / NCTC 7547</strain>
    </source>
</reference>
<feature type="region of interest" description="Disordered" evidence="1">
    <location>
        <begin position="1"/>
        <end position="60"/>
    </location>
</feature>
<feature type="region of interest" description="Disordered" evidence="1">
    <location>
        <begin position="640"/>
        <end position="659"/>
    </location>
</feature>
<organism evidence="2 3">
    <name type="scientific">Cellulomonas fimi (strain ATCC 484 / DSM 20113 / JCM 1341 / CCUG 24087 / LMG 16345 / NBRC 15513 / NCIMB 8980 / NCTC 7547 / NRS-133)</name>
    <dbReference type="NCBI Taxonomy" id="590998"/>
    <lineage>
        <taxon>Bacteria</taxon>
        <taxon>Bacillati</taxon>
        <taxon>Actinomycetota</taxon>
        <taxon>Actinomycetes</taxon>
        <taxon>Micrococcales</taxon>
        <taxon>Cellulomonadaceae</taxon>
        <taxon>Cellulomonas</taxon>
    </lineage>
</organism>
<protein>
    <submittedName>
        <fullName evidence="2">Uncharacterized protein</fullName>
    </submittedName>
</protein>